<gene>
    <name evidence="4" type="ORF">LCGC14_2031990</name>
</gene>
<dbReference type="GO" id="GO:0001734">
    <property type="term" value="F:mRNA m(6)A methyltransferase activity"/>
    <property type="evidence" value="ECO:0007669"/>
    <property type="project" value="UniProtKB-ARBA"/>
</dbReference>
<evidence type="ECO:0000256" key="1">
    <source>
        <dbReference type="ARBA" id="ARBA00022603"/>
    </source>
</evidence>
<proteinExistence type="predicted"/>
<dbReference type="GO" id="GO:0003676">
    <property type="term" value="F:nucleic acid binding"/>
    <property type="evidence" value="ECO:0007669"/>
    <property type="project" value="InterPro"/>
</dbReference>
<dbReference type="InterPro" id="IPR029063">
    <property type="entry name" value="SAM-dependent_MTases_sf"/>
</dbReference>
<protein>
    <submittedName>
        <fullName evidence="4">Uncharacterized protein</fullName>
    </submittedName>
</protein>
<accession>A0A0F9EUK9</accession>
<evidence type="ECO:0000256" key="2">
    <source>
        <dbReference type="ARBA" id="ARBA00022679"/>
    </source>
</evidence>
<keyword evidence="1" id="KW-0489">Methyltransferase</keyword>
<dbReference type="Pfam" id="PF05063">
    <property type="entry name" value="MT-A70"/>
    <property type="match status" value="1"/>
</dbReference>
<keyword evidence="3" id="KW-0949">S-adenosyl-L-methionine</keyword>
<dbReference type="PROSITE" id="PS51143">
    <property type="entry name" value="MT_A70"/>
    <property type="match status" value="1"/>
</dbReference>
<name>A0A0F9EUK9_9ZZZZ</name>
<sequence>MKIDEELQKLIPPLAEDELKQLESNLKNEGWRSNERIITWNDIIVDGHNRYSICKKYKITFKTQEKKFKDKNEVILWMIDNQLGRRNLPDYARGELNWKKLEILRLKAEENMKLGVTLVSNDTKVDMKNVVAKASNIGDVTASRIKFIRDNADEGTKIKLRSGNRELSINKVYTDLKKKKQREDVIQEFKEAPKLEKTKRKYSIIYADPPWKYFAGGNKNQSIYYKGMEIEEIKNLPINSLANDNCILFLWVTFPILKEAFEVIESWGFDYSTCGFNWVKKNKSGEGWFFGLGNWTRSNSELCLIATKGKPIRQSASVSQIIDTPREEHSKKPDIVRDKIVELVGDLPRIELFARSKTKGWDTWGNEVK</sequence>
<dbReference type="GO" id="GO:0032259">
    <property type="term" value="P:methylation"/>
    <property type="evidence" value="ECO:0007669"/>
    <property type="project" value="UniProtKB-KW"/>
</dbReference>
<dbReference type="PANTHER" id="PTHR12829">
    <property type="entry name" value="N6-ADENOSINE-METHYLTRANSFERASE"/>
    <property type="match status" value="1"/>
</dbReference>
<keyword evidence="2" id="KW-0808">Transferase</keyword>
<comment type="caution">
    <text evidence="4">The sequence shown here is derived from an EMBL/GenBank/DDBJ whole genome shotgun (WGS) entry which is preliminary data.</text>
</comment>
<reference evidence="4" key="1">
    <citation type="journal article" date="2015" name="Nature">
        <title>Complex archaea that bridge the gap between prokaryotes and eukaryotes.</title>
        <authorList>
            <person name="Spang A."/>
            <person name="Saw J.H."/>
            <person name="Jorgensen S.L."/>
            <person name="Zaremba-Niedzwiedzka K."/>
            <person name="Martijn J."/>
            <person name="Lind A.E."/>
            <person name="van Eijk R."/>
            <person name="Schleper C."/>
            <person name="Guy L."/>
            <person name="Ettema T.J."/>
        </authorList>
    </citation>
    <scope>NUCLEOTIDE SEQUENCE</scope>
</reference>
<evidence type="ECO:0000256" key="3">
    <source>
        <dbReference type="ARBA" id="ARBA00022691"/>
    </source>
</evidence>
<evidence type="ECO:0000313" key="4">
    <source>
        <dbReference type="EMBL" id="KKL77729.1"/>
    </source>
</evidence>
<dbReference type="PROSITE" id="PS00092">
    <property type="entry name" value="N6_MTASE"/>
    <property type="match status" value="1"/>
</dbReference>
<dbReference type="InterPro" id="IPR002052">
    <property type="entry name" value="DNA_methylase_N6_adenine_CS"/>
</dbReference>
<organism evidence="4">
    <name type="scientific">marine sediment metagenome</name>
    <dbReference type="NCBI Taxonomy" id="412755"/>
    <lineage>
        <taxon>unclassified sequences</taxon>
        <taxon>metagenomes</taxon>
        <taxon>ecological metagenomes</taxon>
    </lineage>
</organism>
<dbReference type="PANTHER" id="PTHR12829:SF7">
    <property type="entry name" value="N6-ADENOSINE-METHYLTRANSFERASE CATALYTIC SUBUNIT"/>
    <property type="match status" value="1"/>
</dbReference>
<dbReference type="InterPro" id="IPR007757">
    <property type="entry name" value="MT-A70-like"/>
</dbReference>
<dbReference type="SUPFAM" id="SSF53335">
    <property type="entry name" value="S-adenosyl-L-methionine-dependent methyltransferases"/>
    <property type="match status" value="1"/>
</dbReference>
<dbReference type="EMBL" id="LAZR01023665">
    <property type="protein sequence ID" value="KKL77729.1"/>
    <property type="molecule type" value="Genomic_DNA"/>
</dbReference>
<dbReference type="AlphaFoldDB" id="A0A0F9EUK9"/>